<dbReference type="Pfam" id="PF13560">
    <property type="entry name" value="HTH_31"/>
    <property type="match status" value="1"/>
</dbReference>
<evidence type="ECO:0000313" key="2">
    <source>
        <dbReference type="EMBL" id="MFC4498271.1"/>
    </source>
</evidence>
<dbReference type="Gene3D" id="1.10.260.40">
    <property type="entry name" value="lambda repressor-like DNA-binding domains"/>
    <property type="match status" value="1"/>
</dbReference>
<keyword evidence="2" id="KW-0067">ATP-binding</keyword>
<feature type="domain" description="HTH cro/C1-type" evidence="1">
    <location>
        <begin position="13"/>
        <end position="45"/>
    </location>
</feature>
<organism evidence="2 3">
    <name type="scientific">Streptomyces vulcanius</name>
    <dbReference type="NCBI Taxonomy" id="1441876"/>
    <lineage>
        <taxon>Bacteria</taxon>
        <taxon>Bacillati</taxon>
        <taxon>Actinomycetota</taxon>
        <taxon>Actinomycetes</taxon>
        <taxon>Kitasatosporales</taxon>
        <taxon>Streptomycetaceae</taxon>
        <taxon>Streptomyces</taxon>
    </lineage>
</organism>
<dbReference type="SMART" id="SM00028">
    <property type="entry name" value="TPR"/>
    <property type="match status" value="9"/>
</dbReference>
<dbReference type="PROSITE" id="PS50943">
    <property type="entry name" value="HTH_CROC1"/>
    <property type="match status" value="1"/>
</dbReference>
<dbReference type="EMBL" id="JBHSFK010000001">
    <property type="protein sequence ID" value="MFC4498271.1"/>
    <property type="molecule type" value="Genomic_DNA"/>
</dbReference>
<dbReference type="CDD" id="cd00093">
    <property type="entry name" value="HTH_XRE"/>
    <property type="match status" value="1"/>
</dbReference>
<dbReference type="GO" id="GO:0005524">
    <property type="term" value="F:ATP binding"/>
    <property type="evidence" value="ECO:0007669"/>
    <property type="project" value="UniProtKB-KW"/>
</dbReference>
<dbReference type="InterPro" id="IPR027417">
    <property type="entry name" value="P-loop_NTPase"/>
</dbReference>
<dbReference type="SMART" id="SM00530">
    <property type="entry name" value="HTH_XRE"/>
    <property type="match status" value="1"/>
</dbReference>
<dbReference type="Proteomes" id="UP001595839">
    <property type="component" value="Unassembled WGS sequence"/>
</dbReference>
<dbReference type="InterPro" id="IPR011990">
    <property type="entry name" value="TPR-like_helical_dom_sf"/>
</dbReference>
<dbReference type="SUPFAM" id="SSF48452">
    <property type="entry name" value="TPR-like"/>
    <property type="match status" value="3"/>
</dbReference>
<dbReference type="PANTHER" id="PTHR47691">
    <property type="entry name" value="REGULATOR-RELATED"/>
    <property type="match status" value="1"/>
</dbReference>
<dbReference type="Pfam" id="PF13424">
    <property type="entry name" value="TPR_12"/>
    <property type="match status" value="3"/>
</dbReference>
<dbReference type="InterPro" id="IPR010982">
    <property type="entry name" value="Lambda_DNA-bd_dom_sf"/>
</dbReference>
<keyword evidence="2" id="KW-0547">Nucleotide-binding</keyword>
<dbReference type="Gene3D" id="1.25.40.10">
    <property type="entry name" value="Tetratricopeptide repeat domain"/>
    <property type="match status" value="2"/>
</dbReference>
<protein>
    <submittedName>
        <fullName evidence="2">ATP-binding protein</fullName>
    </submittedName>
</protein>
<dbReference type="SUPFAM" id="SSF47413">
    <property type="entry name" value="lambda repressor-like DNA-binding domains"/>
    <property type="match status" value="1"/>
</dbReference>
<name>A0ABV9AGX0_9ACTN</name>
<accession>A0ABV9AGX0</accession>
<comment type="caution">
    <text evidence="2">The sequence shown here is derived from an EMBL/GenBank/DDBJ whole genome shotgun (WGS) entry which is preliminary data.</text>
</comment>
<dbReference type="SUPFAM" id="SSF52540">
    <property type="entry name" value="P-loop containing nucleoside triphosphate hydrolases"/>
    <property type="match status" value="1"/>
</dbReference>
<evidence type="ECO:0000313" key="3">
    <source>
        <dbReference type="Proteomes" id="UP001595839"/>
    </source>
</evidence>
<dbReference type="Gene3D" id="3.40.50.300">
    <property type="entry name" value="P-loop containing nucleotide triphosphate hydrolases"/>
    <property type="match status" value="1"/>
</dbReference>
<reference evidence="3" key="1">
    <citation type="journal article" date="2019" name="Int. J. Syst. Evol. Microbiol.">
        <title>The Global Catalogue of Microorganisms (GCM) 10K type strain sequencing project: providing services to taxonomists for standard genome sequencing and annotation.</title>
        <authorList>
            <consortium name="The Broad Institute Genomics Platform"/>
            <consortium name="The Broad Institute Genome Sequencing Center for Infectious Disease"/>
            <person name="Wu L."/>
            <person name="Ma J."/>
        </authorList>
    </citation>
    <scope>NUCLEOTIDE SEQUENCE [LARGE SCALE GENOMIC DNA]</scope>
    <source>
        <strain evidence="3">CGMCC 4.7177</strain>
    </source>
</reference>
<keyword evidence="3" id="KW-1185">Reference proteome</keyword>
<dbReference type="RefSeq" id="WP_381166521.1">
    <property type="nucleotide sequence ID" value="NZ_JBHSFK010000001.1"/>
</dbReference>
<gene>
    <name evidence="2" type="ORF">ACFPIH_01840</name>
</gene>
<sequence length="927" mass="100572">MAQDNHFAVGQELARLRKDAGLTQTDVGRELGRSVGRISQIERGEWADVPDGQLISGYVEHCLAFLDATRDEKKRRRTHLLGLFTALEALADTARRPPAANQLPRDIDTFTGRDDELALLRSHVARAAGAATVIAVHAIDGRPGVGKSAFVTHAAHRLAGRFPDGQLFIDLHGHSATQAPTPPSEALATLLKAVGVPGRDIPASEEERSAMWRRRMADQSALLILDNAADEHQVGPLLPQAPGCLVLITSRRRLSGLSPAPVTIALDVLSPDDAERMLRAAARRDLSEDSPTGELVALCGYLPLAIHLVAGRLRTRRNLTVERLVRELRDGVNRLASLRVRNHHVAAAFELSYRALSSHRQAFFRAVGLHPGPDTDAYAYAALTATSLREAKRQLEGLFDVNLVDEHVYGRFKLHDLIAEYVRDLVATVDPDALRRSLPRLLDYYQDAAFMADRLLGPADAAYAAAYDGPLPDLDARSHALTWLSDERANLLACLRVSAEDPARLLALTTAMTRHLRLSGPWDVAAELHGRARGAAQATHDRHAEARALLELASAHRNHGDYPTAARCADEALGASTALGDDPGTVAALVEKASVDWLTGSYDSSEALLHQALELSRSVDDREGEASVLVELGTLDYFCDRYEDAEQRLGAALRIYEELGRPHSRIRVLKNLGNTWYFMDRYDDAEWALGQALTMARDLGDALVEAQALTKLGSVSRLRGDHEEAVLRLEEARGLARRLADRSLEAELLIDLAVALHRLGRDDEATRAFDDSLTLYTEIGEDIGRACALKESGEVLVATGRLGEGRARLREALDVNERLDERMGTAAVWNAFGRLELAAGDTAAARAAHGTALGIAREIKNPLEEAAALLGLGDTARQDGEPDAAREHLGGSLAIFRRIGAREADDVASRLDGLGGAAPKTTHGPQG</sequence>
<dbReference type="PANTHER" id="PTHR47691:SF3">
    <property type="entry name" value="HTH-TYPE TRANSCRIPTIONAL REGULATOR RV0890C-RELATED"/>
    <property type="match status" value="1"/>
</dbReference>
<dbReference type="InterPro" id="IPR019734">
    <property type="entry name" value="TPR_rpt"/>
</dbReference>
<proteinExistence type="predicted"/>
<dbReference type="InterPro" id="IPR001387">
    <property type="entry name" value="Cro/C1-type_HTH"/>
</dbReference>
<evidence type="ECO:0000259" key="1">
    <source>
        <dbReference type="PROSITE" id="PS50943"/>
    </source>
</evidence>